<reference evidence="2" key="1">
    <citation type="submission" date="2022-03" db="EMBL/GenBank/DDBJ databases">
        <authorList>
            <person name="Alioto T."/>
            <person name="Alioto T."/>
            <person name="Gomez Garrido J."/>
        </authorList>
    </citation>
    <scope>NUCLEOTIDE SEQUENCE</scope>
</reference>
<organism evidence="2 3">
    <name type="scientific">Pelobates cultripes</name>
    <name type="common">Western spadefoot toad</name>
    <dbReference type="NCBI Taxonomy" id="61616"/>
    <lineage>
        <taxon>Eukaryota</taxon>
        <taxon>Metazoa</taxon>
        <taxon>Chordata</taxon>
        <taxon>Craniata</taxon>
        <taxon>Vertebrata</taxon>
        <taxon>Euteleostomi</taxon>
        <taxon>Amphibia</taxon>
        <taxon>Batrachia</taxon>
        <taxon>Anura</taxon>
        <taxon>Pelobatoidea</taxon>
        <taxon>Pelobatidae</taxon>
        <taxon>Pelobates</taxon>
    </lineage>
</organism>
<evidence type="ECO:0000313" key="2">
    <source>
        <dbReference type="EMBL" id="CAH2285263.1"/>
    </source>
</evidence>
<feature type="compositionally biased region" description="Polar residues" evidence="1">
    <location>
        <begin position="21"/>
        <end position="31"/>
    </location>
</feature>
<name>A0AAD1W5E3_PELCU</name>
<gene>
    <name evidence="2" type="ORF">PECUL_23A023555</name>
</gene>
<evidence type="ECO:0000256" key="1">
    <source>
        <dbReference type="SAM" id="MobiDB-lite"/>
    </source>
</evidence>
<proteinExistence type="predicted"/>
<keyword evidence="3" id="KW-1185">Reference proteome</keyword>
<feature type="non-terminal residue" evidence="2">
    <location>
        <position position="63"/>
    </location>
</feature>
<sequence>MTSNSSYVKDLCGCGRHRNMPHSSAPTQRNNTTWELMKSLLSGLEEEERQQDHPVWQYSAQIK</sequence>
<protein>
    <submittedName>
        <fullName evidence="2">Uncharacterized protein</fullName>
    </submittedName>
</protein>
<dbReference type="AlphaFoldDB" id="A0AAD1W5E3"/>
<dbReference type="Proteomes" id="UP001295444">
    <property type="component" value="Chromosome 04"/>
</dbReference>
<feature type="region of interest" description="Disordered" evidence="1">
    <location>
        <begin position="12"/>
        <end position="31"/>
    </location>
</feature>
<evidence type="ECO:0000313" key="3">
    <source>
        <dbReference type="Proteomes" id="UP001295444"/>
    </source>
</evidence>
<dbReference type="EMBL" id="OW240915">
    <property type="protein sequence ID" value="CAH2285263.1"/>
    <property type="molecule type" value="Genomic_DNA"/>
</dbReference>
<accession>A0AAD1W5E3</accession>